<accession>A0A9C6TVZ5</accession>
<dbReference type="RefSeq" id="XP_052123386.1">
    <property type="nucleotide sequence ID" value="XM_052267426.1"/>
</dbReference>
<feature type="signal peptide" evidence="1">
    <location>
        <begin position="1"/>
        <end position="20"/>
    </location>
</feature>
<dbReference type="KEGG" id="foc:113205224"/>
<gene>
    <name evidence="3" type="primary">LOC113205224</name>
</gene>
<keyword evidence="2" id="KW-1185">Reference proteome</keyword>
<dbReference type="Proteomes" id="UP000504606">
    <property type="component" value="Unplaced"/>
</dbReference>
<dbReference type="AlphaFoldDB" id="A0A9C6TVZ5"/>
<evidence type="ECO:0000313" key="2">
    <source>
        <dbReference type="Proteomes" id="UP000504606"/>
    </source>
</evidence>
<organism evidence="2 3">
    <name type="scientific">Frankliniella occidentalis</name>
    <name type="common">Western flower thrips</name>
    <name type="synonym">Euthrips occidentalis</name>
    <dbReference type="NCBI Taxonomy" id="133901"/>
    <lineage>
        <taxon>Eukaryota</taxon>
        <taxon>Metazoa</taxon>
        <taxon>Ecdysozoa</taxon>
        <taxon>Arthropoda</taxon>
        <taxon>Hexapoda</taxon>
        <taxon>Insecta</taxon>
        <taxon>Pterygota</taxon>
        <taxon>Neoptera</taxon>
        <taxon>Paraneoptera</taxon>
        <taxon>Thysanoptera</taxon>
        <taxon>Terebrantia</taxon>
        <taxon>Thripoidea</taxon>
        <taxon>Thripidae</taxon>
        <taxon>Frankliniella</taxon>
    </lineage>
</organism>
<dbReference type="GeneID" id="113205224"/>
<keyword evidence="1" id="KW-0732">Signal</keyword>
<evidence type="ECO:0000256" key="1">
    <source>
        <dbReference type="SAM" id="SignalP"/>
    </source>
</evidence>
<protein>
    <submittedName>
        <fullName evidence="3">Uncharacterized protein LOC113205224 isoform X1</fullName>
    </submittedName>
</protein>
<sequence length="196" mass="22489">MGPYPLYLLWAAQLARTVAGAPFAGPFLAYVDKFSRCADDESTNRILMTMTITPFNIREPYALQIVNGKLSFNRTFDDTYWTRTRIDSRSTDGHRWMKNAFLFNFPSKGCSVFREQAPDWYRVLLGDVITSGKECTVPPGVYPIEKQSVNWTFPNVPIMPYGFMRFHSTFGRARETDFCFQAEFHSIPRPKPGNIG</sequence>
<proteinExistence type="predicted"/>
<feature type="chain" id="PRO_5039323350" evidence="1">
    <location>
        <begin position="21"/>
        <end position="196"/>
    </location>
</feature>
<evidence type="ECO:0000313" key="3">
    <source>
        <dbReference type="RefSeq" id="XP_052123386.1"/>
    </source>
</evidence>
<reference evidence="3" key="1">
    <citation type="submission" date="2025-08" db="UniProtKB">
        <authorList>
            <consortium name="RefSeq"/>
        </authorList>
    </citation>
    <scope>IDENTIFICATION</scope>
    <source>
        <tissue evidence="3">Whole organism</tissue>
    </source>
</reference>
<name>A0A9C6TVZ5_FRAOC</name>
<dbReference type="OrthoDB" id="6619495at2759"/>